<proteinExistence type="predicted"/>
<accession>A0A8T3CKT9</accession>
<evidence type="ECO:0000313" key="4">
    <source>
        <dbReference type="Proteomes" id="UP000829720"/>
    </source>
</evidence>
<name>A0A8T3CKT9_9TELE</name>
<keyword evidence="2" id="KW-0472">Membrane</keyword>
<reference evidence="3" key="1">
    <citation type="submission" date="2021-01" db="EMBL/GenBank/DDBJ databases">
        <authorList>
            <person name="Zahm M."/>
            <person name="Roques C."/>
            <person name="Cabau C."/>
            <person name="Klopp C."/>
            <person name="Donnadieu C."/>
            <person name="Jouanno E."/>
            <person name="Lampietro C."/>
            <person name="Louis A."/>
            <person name="Herpin A."/>
            <person name="Echchiki A."/>
            <person name="Berthelot C."/>
            <person name="Parey E."/>
            <person name="Roest-Crollius H."/>
            <person name="Braasch I."/>
            <person name="Postlethwait J."/>
            <person name="Bobe J."/>
            <person name="Montfort J."/>
            <person name="Bouchez O."/>
            <person name="Begum T."/>
            <person name="Mejri S."/>
            <person name="Adams A."/>
            <person name="Chen W.-J."/>
            <person name="Guiguen Y."/>
        </authorList>
    </citation>
    <scope>NUCLEOTIDE SEQUENCE</scope>
    <source>
        <tissue evidence="3">Blood</tissue>
    </source>
</reference>
<keyword evidence="2" id="KW-0812">Transmembrane</keyword>
<keyword evidence="2" id="KW-1133">Transmembrane helix</keyword>
<feature type="compositionally biased region" description="Polar residues" evidence="1">
    <location>
        <begin position="30"/>
        <end position="44"/>
    </location>
</feature>
<dbReference type="AlphaFoldDB" id="A0A8T3CKT9"/>
<evidence type="ECO:0000256" key="2">
    <source>
        <dbReference type="SAM" id="Phobius"/>
    </source>
</evidence>
<comment type="caution">
    <text evidence="3">The sequence shown here is derived from an EMBL/GenBank/DDBJ whole genome shotgun (WGS) entry which is preliminary data.</text>
</comment>
<feature type="region of interest" description="Disordered" evidence="1">
    <location>
        <begin position="18"/>
        <end position="45"/>
    </location>
</feature>
<protein>
    <submittedName>
        <fullName evidence="3">Uncharacterized protein</fullName>
    </submittedName>
</protein>
<sequence>MRRRSQTSWACIPCATATGTSRPPAPPAGTASTRAWTGSPTSSRTRNDPFHLSVSVCLRLSVCVVMMMMMGGAVPAPVPTPFPGPKTSTCVPPHHKFPWSFSLLPHSPPSYWYCPSVSMSVCVCVRAHVCVCWLGVGATLACLTLLPWQQQSGSSGESILLFRPSEWCAAPPQTSAKHAHPTSTPTTTPTLLLLPFPLTPPIPPPTAAWFSQGKERPRMQSVVTFSFRKEKFYKPDNIHTTSVQMVREDSHV</sequence>
<evidence type="ECO:0000256" key="1">
    <source>
        <dbReference type="SAM" id="MobiDB-lite"/>
    </source>
</evidence>
<dbReference type="EMBL" id="JAERUA010000022">
    <property type="protein sequence ID" value="KAI1884122.1"/>
    <property type="molecule type" value="Genomic_DNA"/>
</dbReference>
<organism evidence="3 4">
    <name type="scientific">Albula goreensis</name>
    <dbReference type="NCBI Taxonomy" id="1534307"/>
    <lineage>
        <taxon>Eukaryota</taxon>
        <taxon>Metazoa</taxon>
        <taxon>Chordata</taxon>
        <taxon>Craniata</taxon>
        <taxon>Vertebrata</taxon>
        <taxon>Euteleostomi</taxon>
        <taxon>Actinopterygii</taxon>
        <taxon>Neopterygii</taxon>
        <taxon>Teleostei</taxon>
        <taxon>Albuliformes</taxon>
        <taxon>Albulidae</taxon>
        <taxon>Albula</taxon>
    </lineage>
</organism>
<dbReference type="Proteomes" id="UP000829720">
    <property type="component" value="Unassembled WGS sequence"/>
</dbReference>
<gene>
    <name evidence="3" type="ORF">AGOR_G00223200</name>
</gene>
<evidence type="ECO:0000313" key="3">
    <source>
        <dbReference type="EMBL" id="KAI1884122.1"/>
    </source>
</evidence>
<feature type="transmembrane region" description="Helical" evidence="2">
    <location>
        <begin position="52"/>
        <end position="74"/>
    </location>
</feature>
<keyword evidence="4" id="KW-1185">Reference proteome</keyword>